<dbReference type="Proteomes" id="UP000246740">
    <property type="component" value="Unassembled WGS sequence"/>
</dbReference>
<evidence type="ECO:0000313" key="2">
    <source>
        <dbReference type="Proteomes" id="UP000246740"/>
    </source>
</evidence>
<dbReference type="AlphaFoldDB" id="A0A317XHU7"/>
<proteinExistence type="predicted"/>
<accession>A0A317XHU7</accession>
<reference evidence="1 2" key="1">
    <citation type="journal article" date="2018" name="Mol. Biol. Evol.">
        <title>Broad Genomic Sampling Reveals a Smut Pathogenic Ancestry of the Fungal Clade Ustilaginomycotina.</title>
        <authorList>
            <person name="Kijpornyongpan T."/>
            <person name="Mondo S.J."/>
            <person name="Barry K."/>
            <person name="Sandor L."/>
            <person name="Lee J."/>
            <person name="Lipzen A."/>
            <person name="Pangilinan J."/>
            <person name="LaButti K."/>
            <person name="Hainaut M."/>
            <person name="Henrissat B."/>
            <person name="Grigoriev I.V."/>
            <person name="Spatafora J.W."/>
            <person name="Aime M.C."/>
        </authorList>
    </citation>
    <scope>NUCLEOTIDE SEQUENCE [LARGE SCALE GENOMIC DNA]</scope>
    <source>
        <strain evidence="1 2">MCA 3645</strain>
    </source>
</reference>
<sequence>MARSTTLSRDDTRSLIVLPPQLFHFLFVQQRSMLHLKLYLDTRACAYESCARFEDHVSIVGALCALATRLYAPQYRRLNSFVPPTHSPCLCVLQ</sequence>
<dbReference type="InParanoid" id="A0A317XHU7"/>
<dbReference type="EMBL" id="KZ819256">
    <property type="protein sequence ID" value="PWY96840.1"/>
    <property type="molecule type" value="Genomic_DNA"/>
</dbReference>
<organism evidence="1 2">
    <name type="scientific">Testicularia cyperi</name>
    <dbReference type="NCBI Taxonomy" id="1882483"/>
    <lineage>
        <taxon>Eukaryota</taxon>
        <taxon>Fungi</taxon>
        <taxon>Dikarya</taxon>
        <taxon>Basidiomycota</taxon>
        <taxon>Ustilaginomycotina</taxon>
        <taxon>Ustilaginomycetes</taxon>
        <taxon>Ustilaginales</taxon>
        <taxon>Anthracoideaceae</taxon>
        <taxon>Testicularia</taxon>
    </lineage>
</organism>
<keyword evidence="2" id="KW-1185">Reference proteome</keyword>
<protein>
    <submittedName>
        <fullName evidence="1">Uncharacterized protein</fullName>
    </submittedName>
</protein>
<gene>
    <name evidence="1" type="ORF">BCV70DRAFT_109770</name>
</gene>
<evidence type="ECO:0000313" key="1">
    <source>
        <dbReference type="EMBL" id="PWY96840.1"/>
    </source>
</evidence>
<name>A0A317XHU7_9BASI</name>